<organism evidence="1">
    <name type="scientific">Arundo donax</name>
    <name type="common">Giant reed</name>
    <name type="synonym">Donax arundinaceus</name>
    <dbReference type="NCBI Taxonomy" id="35708"/>
    <lineage>
        <taxon>Eukaryota</taxon>
        <taxon>Viridiplantae</taxon>
        <taxon>Streptophyta</taxon>
        <taxon>Embryophyta</taxon>
        <taxon>Tracheophyta</taxon>
        <taxon>Spermatophyta</taxon>
        <taxon>Magnoliopsida</taxon>
        <taxon>Liliopsida</taxon>
        <taxon>Poales</taxon>
        <taxon>Poaceae</taxon>
        <taxon>PACMAD clade</taxon>
        <taxon>Arundinoideae</taxon>
        <taxon>Arundineae</taxon>
        <taxon>Arundo</taxon>
    </lineage>
</organism>
<dbReference type="AlphaFoldDB" id="A0A0A8XQ03"/>
<evidence type="ECO:0000313" key="1">
    <source>
        <dbReference type="EMBL" id="JAD15924.1"/>
    </source>
</evidence>
<reference evidence="1" key="1">
    <citation type="submission" date="2014-09" db="EMBL/GenBank/DDBJ databases">
        <authorList>
            <person name="Magalhaes I.L.F."/>
            <person name="Oliveira U."/>
            <person name="Santos F.R."/>
            <person name="Vidigal T.H.D.A."/>
            <person name="Brescovit A.D."/>
            <person name="Santos A.J."/>
        </authorList>
    </citation>
    <scope>NUCLEOTIDE SEQUENCE</scope>
    <source>
        <tissue evidence="1">Shoot tissue taken approximately 20 cm above the soil surface</tissue>
    </source>
</reference>
<sequence>MVLSSLCPDQASPSVISLSRQSIRKEKGKLYLIKRQIHYSQIGGKIRNEPHHIFLHFSQNPVFLGMT</sequence>
<protein>
    <submittedName>
        <fullName evidence="1">Uncharacterized protein</fullName>
    </submittedName>
</protein>
<reference evidence="1" key="2">
    <citation type="journal article" date="2015" name="Data Brief">
        <title>Shoot transcriptome of the giant reed, Arundo donax.</title>
        <authorList>
            <person name="Barrero R.A."/>
            <person name="Guerrero F.D."/>
            <person name="Moolhuijzen P."/>
            <person name="Goolsby J.A."/>
            <person name="Tidwell J."/>
            <person name="Bellgard S.E."/>
            <person name="Bellgard M.I."/>
        </authorList>
    </citation>
    <scope>NUCLEOTIDE SEQUENCE</scope>
    <source>
        <tissue evidence="1">Shoot tissue taken approximately 20 cm above the soil surface</tissue>
    </source>
</reference>
<accession>A0A0A8XQ03</accession>
<dbReference type="EMBL" id="GBRH01281971">
    <property type="protein sequence ID" value="JAD15924.1"/>
    <property type="molecule type" value="Transcribed_RNA"/>
</dbReference>
<name>A0A0A8XQ03_ARUDO</name>
<proteinExistence type="predicted"/>